<gene>
    <name evidence="2" type="ORF">H8B04_05805</name>
</gene>
<name>A0ABR7YCQ9_9SPHI</name>
<keyword evidence="3" id="KW-1185">Reference proteome</keyword>
<comment type="caution">
    <text evidence="2">The sequence shown here is derived from an EMBL/GenBank/DDBJ whole genome shotgun (WGS) entry which is preliminary data.</text>
</comment>
<dbReference type="SUPFAM" id="SSF81901">
    <property type="entry name" value="HCP-like"/>
    <property type="match status" value="1"/>
</dbReference>
<dbReference type="InterPro" id="IPR011990">
    <property type="entry name" value="TPR-like_helical_dom_sf"/>
</dbReference>
<dbReference type="PANTHER" id="PTHR12558:SF13">
    <property type="entry name" value="CELL DIVISION CYCLE PROTEIN 27 HOMOLOG"/>
    <property type="match status" value="1"/>
</dbReference>
<dbReference type="Pfam" id="PF13432">
    <property type="entry name" value="TPR_16"/>
    <property type="match status" value="1"/>
</dbReference>
<dbReference type="SMART" id="SM00028">
    <property type="entry name" value="TPR"/>
    <property type="match status" value="7"/>
</dbReference>
<organism evidence="2 3">
    <name type="scientific">Sphingobacterium litopenaei</name>
    <dbReference type="NCBI Taxonomy" id="2763500"/>
    <lineage>
        <taxon>Bacteria</taxon>
        <taxon>Pseudomonadati</taxon>
        <taxon>Bacteroidota</taxon>
        <taxon>Sphingobacteriia</taxon>
        <taxon>Sphingobacteriales</taxon>
        <taxon>Sphingobacteriaceae</taxon>
        <taxon>Sphingobacterium</taxon>
    </lineage>
</organism>
<dbReference type="EMBL" id="JACOIJ010000007">
    <property type="protein sequence ID" value="MBD1429083.1"/>
    <property type="molecule type" value="Genomic_DNA"/>
</dbReference>
<dbReference type="Proteomes" id="UP000651271">
    <property type="component" value="Unassembled WGS sequence"/>
</dbReference>
<dbReference type="Gene3D" id="1.25.40.10">
    <property type="entry name" value="Tetratricopeptide repeat domain"/>
    <property type="match status" value="2"/>
</dbReference>
<dbReference type="PROSITE" id="PS50005">
    <property type="entry name" value="TPR"/>
    <property type="match status" value="1"/>
</dbReference>
<keyword evidence="1" id="KW-0802">TPR repeat</keyword>
<dbReference type="Pfam" id="PF12895">
    <property type="entry name" value="ANAPC3"/>
    <property type="match status" value="1"/>
</dbReference>
<evidence type="ECO:0000313" key="3">
    <source>
        <dbReference type="Proteomes" id="UP000651271"/>
    </source>
</evidence>
<evidence type="ECO:0000313" key="2">
    <source>
        <dbReference type="EMBL" id="MBD1429083.1"/>
    </source>
</evidence>
<dbReference type="SUPFAM" id="SSF48452">
    <property type="entry name" value="TPR-like"/>
    <property type="match status" value="1"/>
</dbReference>
<accession>A0ABR7YCQ9</accession>
<evidence type="ECO:0000256" key="1">
    <source>
        <dbReference type="PROSITE-ProRule" id="PRU00339"/>
    </source>
</evidence>
<feature type="repeat" description="TPR" evidence="1">
    <location>
        <begin position="495"/>
        <end position="528"/>
    </location>
</feature>
<reference evidence="2 3" key="1">
    <citation type="submission" date="2020-08" db="EMBL/GenBank/DDBJ databases">
        <title>Sphingobacterium sp. DN04309 isolated from aquaculture water.</title>
        <authorList>
            <person name="Zhang M."/>
        </authorList>
    </citation>
    <scope>NUCLEOTIDE SEQUENCE [LARGE SCALE GENOMIC DNA]</scope>
    <source>
        <strain evidence="2 3">DN04309</strain>
    </source>
</reference>
<proteinExistence type="predicted"/>
<dbReference type="PANTHER" id="PTHR12558">
    <property type="entry name" value="CELL DIVISION CYCLE 16,23,27"/>
    <property type="match status" value="1"/>
</dbReference>
<dbReference type="Pfam" id="PF13181">
    <property type="entry name" value="TPR_8"/>
    <property type="match status" value="1"/>
</dbReference>
<protein>
    <submittedName>
        <fullName evidence="2">Tetratricopeptide repeat protein</fullName>
    </submittedName>
</protein>
<dbReference type="InterPro" id="IPR019734">
    <property type="entry name" value="TPR_rpt"/>
</dbReference>
<sequence length="582" mass="66675">MFSENTMNFYYFMMNKQLIYSFRKYLMLLVCICTTLIVQAQTESEVAYREELKAVEAKLREGRFQEGLQLLDDITAKYPEVADIYYAKSLILGQRGNYDEAVQNAALAYDKSKHMFYANHLLELYKSKKDLAKGIELLQDLKVKYPEHEGLNRELLILYAENKQLDQAQKLYGKLTSANPSDTLHLVMSEVYINSKDFTSAKKILTKLDGKTMIPDVYGYLGYIHANENKPKEALAVIERGIKRTNDKSLYLDLADTYKNMGKTEPMYTALKIAFDASEVVFWDKYKFIMGLMNEEQILSDDKMQLLANSLVARHPDILEGQILKGELLWKGGNAAEARSVFLNVVSSNPRYINAWRLVINTDLGLGQADEAIKHGLEGLKYNPNNPQLLYFTSLGFAGKQDYESSKGMLETALNYSENENNYLRSLIYGSLGDLYHELKMENMSDAAYDEAIALDSLNVSALNNYAYYLAVRKKDLEKAADFSKRSIEIEPNSATYMDTYAWVLFQQGEYQEALKWIEEAVKLNKTSAVLLEHYGDILSKLNREKDALVQWQKALDIEIKSESKGSFAKIQQKIKEKKYVE</sequence>